<dbReference type="Proteomes" id="UP000663834">
    <property type="component" value="Unassembled WGS sequence"/>
</dbReference>
<feature type="region of interest" description="Disordered" evidence="1">
    <location>
        <begin position="29"/>
        <end position="48"/>
    </location>
</feature>
<accession>A0A816D7U8</accession>
<feature type="compositionally biased region" description="Low complexity" evidence="1">
    <location>
        <begin position="416"/>
        <end position="448"/>
    </location>
</feature>
<evidence type="ECO:0000256" key="1">
    <source>
        <dbReference type="SAM" id="MobiDB-lite"/>
    </source>
</evidence>
<organism evidence="2 3">
    <name type="scientific">Rotaria magnacalcarata</name>
    <dbReference type="NCBI Taxonomy" id="392030"/>
    <lineage>
        <taxon>Eukaryota</taxon>
        <taxon>Metazoa</taxon>
        <taxon>Spiralia</taxon>
        <taxon>Gnathifera</taxon>
        <taxon>Rotifera</taxon>
        <taxon>Eurotatoria</taxon>
        <taxon>Bdelloidea</taxon>
        <taxon>Philodinida</taxon>
        <taxon>Philodinidae</taxon>
        <taxon>Rotaria</taxon>
    </lineage>
</organism>
<protein>
    <recommendedName>
        <fullName evidence="4">Gag-like protein</fullName>
    </recommendedName>
</protein>
<dbReference type="EMBL" id="CAJNOW010014124">
    <property type="protein sequence ID" value="CAF1629585.1"/>
    <property type="molecule type" value="Genomic_DNA"/>
</dbReference>
<comment type="caution">
    <text evidence="2">The sequence shown here is derived from an EMBL/GenBank/DDBJ whole genome shotgun (WGS) entry which is preliminary data.</text>
</comment>
<sequence length="472" mass="52262">MPPKRGCGVAGGKQQNQNLDKQINQNYTTADKNGHSQVGRPSLVGNPSQSKTTIAPLIIGGVKISKLQLNDLLKQHLNDVRIHDIQLSRAGSFTLYASDVSSFNRLLNEFTIILAANGQQAAKIFVPRLIQRIKDTEMVAFVKRVDLEIPDNRITEALTKVGLDVVNVTRLNRKEGNIPTSTIKITFKDANNRNTFIHTGLQVDSMHFNAEAASQNKKPVQCYICLQYNHVAKYCKTKQQICAKCGDNHRIEQCTAANDAIKYNNCKGKHLATANDCPNFLEQEKRMLNLINQYSSTSSPTTTTPLLHDSNEFPSLPNMYQRQQGLLHNDILDELINLLTNGKKTSKEQPNDCLNHFNRRSKKIKETISSVETLINDDATLSSSFSDSGEDVQIVNPKDKKQSTTTTTKPKKQIHKPITASAETTANQTTTTNTNTHTTSIQSSITTNDSIKKPKGKKVDPGSLDPVNPGES</sequence>
<evidence type="ECO:0000313" key="3">
    <source>
        <dbReference type="Proteomes" id="UP000663834"/>
    </source>
</evidence>
<dbReference type="AlphaFoldDB" id="A0A816D7U8"/>
<feature type="region of interest" description="Disordered" evidence="1">
    <location>
        <begin position="380"/>
        <end position="472"/>
    </location>
</feature>
<name>A0A816D7U8_9BILA</name>
<evidence type="ECO:0000313" key="2">
    <source>
        <dbReference type="EMBL" id="CAF1629585.1"/>
    </source>
</evidence>
<proteinExistence type="predicted"/>
<gene>
    <name evidence="2" type="ORF">KQP761_LOCUS25922</name>
</gene>
<reference evidence="2" key="1">
    <citation type="submission" date="2021-02" db="EMBL/GenBank/DDBJ databases">
        <authorList>
            <person name="Nowell W R."/>
        </authorList>
    </citation>
    <scope>NUCLEOTIDE SEQUENCE</scope>
</reference>
<evidence type="ECO:0008006" key="4">
    <source>
        <dbReference type="Google" id="ProtNLM"/>
    </source>
</evidence>